<dbReference type="PANTHER" id="PTHR37984">
    <property type="entry name" value="PROTEIN CBG26694"/>
    <property type="match status" value="1"/>
</dbReference>
<organism evidence="2 3">
    <name type="scientific">Synaphobranchus kaupii</name>
    <name type="common">Kaup's arrowtooth eel</name>
    <dbReference type="NCBI Taxonomy" id="118154"/>
    <lineage>
        <taxon>Eukaryota</taxon>
        <taxon>Metazoa</taxon>
        <taxon>Chordata</taxon>
        <taxon>Craniata</taxon>
        <taxon>Vertebrata</taxon>
        <taxon>Euteleostomi</taxon>
        <taxon>Actinopterygii</taxon>
        <taxon>Neopterygii</taxon>
        <taxon>Teleostei</taxon>
        <taxon>Anguilliformes</taxon>
        <taxon>Synaphobranchidae</taxon>
        <taxon>Synaphobranchus</taxon>
    </lineage>
</organism>
<proteinExistence type="predicted"/>
<evidence type="ECO:0000313" key="3">
    <source>
        <dbReference type="Proteomes" id="UP001152622"/>
    </source>
</evidence>
<dbReference type="Pfam" id="PF17919">
    <property type="entry name" value="RT_RNaseH_2"/>
    <property type="match status" value="1"/>
</dbReference>
<feature type="domain" description="Reverse transcriptase/retrotransposon-derived protein RNase H-like" evidence="1">
    <location>
        <begin position="2"/>
        <end position="82"/>
    </location>
</feature>
<name>A0A9Q1FAB7_SYNKA</name>
<dbReference type="AlphaFoldDB" id="A0A9Q1FAB7"/>
<dbReference type="OrthoDB" id="775972at2759"/>
<dbReference type="InterPro" id="IPR041577">
    <property type="entry name" value="RT_RNaseH_2"/>
</dbReference>
<dbReference type="InterPro" id="IPR050951">
    <property type="entry name" value="Retrovirus_Pol_polyprotein"/>
</dbReference>
<protein>
    <recommendedName>
        <fullName evidence="1">Reverse transcriptase/retrotransposon-derived protein RNase H-like domain-containing protein</fullName>
    </recommendedName>
</protein>
<evidence type="ECO:0000313" key="2">
    <source>
        <dbReference type="EMBL" id="KAJ8354185.1"/>
    </source>
</evidence>
<gene>
    <name evidence="2" type="ORF">SKAU_G00217520</name>
</gene>
<comment type="caution">
    <text evidence="2">The sequence shown here is derived from an EMBL/GenBank/DDBJ whole genome shotgun (WGS) entry which is preliminary data.</text>
</comment>
<reference evidence="2" key="1">
    <citation type="journal article" date="2023" name="Science">
        <title>Genome structures resolve the early diversification of teleost fishes.</title>
        <authorList>
            <person name="Parey E."/>
            <person name="Louis A."/>
            <person name="Montfort J."/>
            <person name="Bouchez O."/>
            <person name="Roques C."/>
            <person name="Iampietro C."/>
            <person name="Lluch J."/>
            <person name="Castinel A."/>
            <person name="Donnadieu C."/>
            <person name="Desvignes T."/>
            <person name="Floi Bucao C."/>
            <person name="Jouanno E."/>
            <person name="Wen M."/>
            <person name="Mejri S."/>
            <person name="Dirks R."/>
            <person name="Jansen H."/>
            <person name="Henkel C."/>
            <person name="Chen W.J."/>
            <person name="Zahm M."/>
            <person name="Cabau C."/>
            <person name="Klopp C."/>
            <person name="Thompson A.W."/>
            <person name="Robinson-Rechavi M."/>
            <person name="Braasch I."/>
            <person name="Lecointre G."/>
            <person name="Bobe J."/>
            <person name="Postlethwait J.H."/>
            <person name="Berthelot C."/>
            <person name="Roest Crollius H."/>
            <person name="Guiguen Y."/>
        </authorList>
    </citation>
    <scope>NUCLEOTIDE SEQUENCE</scope>
    <source>
        <strain evidence="2">WJC10195</strain>
    </source>
</reference>
<dbReference type="Proteomes" id="UP001152622">
    <property type="component" value="Chromosome 7"/>
</dbReference>
<dbReference type="SUPFAM" id="SSF56672">
    <property type="entry name" value="DNA/RNA polymerases"/>
    <property type="match status" value="1"/>
</dbReference>
<evidence type="ECO:0000259" key="1">
    <source>
        <dbReference type="Pfam" id="PF17919"/>
    </source>
</evidence>
<accession>A0A9Q1FAB7</accession>
<dbReference type="InterPro" id="IPR043502">
    <property type="entry name" value="DNA/RNA_pol_sf"/>
</dbReference>
<sequence length="191" mass="20545">MTAKEQLLSQNVLTHYDPWLCIRLACDASPYGVGAVISHVLPNGEERPVAFTSRKLSKAEQNYAQIKREALSIVNSISTSTDAVLSSLLITAPSPPSSAHTVDAIDVFRVEQLETLPVSSADIRKDTLADPRLSEVMEMEATGHFPDDTDMNGTPHVTIPHQEKLAHHSARVPHVGYPGDCPAKAAPSCAG</sequence>
<dbReference type="EMBL" id="JAINUF010000007">
    <property type="protein sequence ID" value="KAJ8354185.1"/>
    <property type="molecule type" value="Genomic_DNA"/>
</dbReference>
<keyword evidence="3" id="KW-1185">Reference proteome</keyword>
<dbReference type="PANTHER" id="PTHR37984:SF13">
    <property type="entry name" value="RIBONUCLEASE H"/>
    <property type="match status" value="1"/>
</dbReference>
<dbReference type="FunFam" id="3.10.20.370:FF:000001">
    <property type="entry name" value="Retrovirus-related Pol polyprotein from transposon 17.6-like protein"/>
    <property type="match status" value="1"/>
</dbReference>